<accession>A0A7S3DJL5</accession>
<gene>
    <name evidence="2" type="ORF">PBIL07802_LOCUS21973</name>
</gene>
<name>A0A7S3DJL5_9EUKA</name>
<feature type="region of interest" description="Disordered" evidence="1">
    <location>
        <begin position="166"/>
        <end position="201"/>
    </location>
</feature>
<dbReference type="AlphaFoldDB" id="A0A7S3DJL5"/>
<protein>
    <submittedName>
        <fullName evidence="2">Uncharacterized protein</fullName>
    </submittedName>
</protein>
<feature type="region of interest" description="Disordered" evidence="1">
    <location>
        <begin position="1"/>
        <end position="73"/>
    </location>
</feature>
<feature type="compositionally biased region" description="Basic and acidic residues" evidence="1">
    <location>
        <begin position="307"/>
        <end position="334"/>
    </location>
</feature>
<feature type="region of interest" description="Disordered" evidence="1">
    <location>
        <begin position="228"/>
        <end position="350"/>
    </location>
</feature>
<sequence length="489" mass="50518">MVGGGIGVAGGEGGGGKSEEKGTGSVGKPSMPLPSARQNSKMLGVPSRRRARRESQASRASNTRSRRGSVMSVASVNDPFGSIAALPGDAGGVGMGVGMGVGTRRRPSVAGGRRQSNAGMGNLPPTPLPGLRFGGSVAAGANISYLANNPSTLLVSHSNVDPLSKASFDAGPAHEEGDRASGLPTTDGGMEVRQRASGGVDTAELADKIITQYSLLTMEEIEREIEENGYVMGGEEEEESSSSDDSDSDEDETLTAKTLGVTPAPTHAPSGGVGGRSTGKSAHHLTHDTSNGRGGGKRGTTTPSREASGRVRTSAEEGGSHDVSKLKLKEKEHAQTGGGKGGNAEVSDGFKEAMEAAARKKTTKTKFMSREQLKMKSEKTVIEKLGKPAAAATVPKLQAQQQAPAAQPQAGASRNHRLYTSPNIASVASKSEQKTPQKVTMAGPNNANLQRRTSILSTTRSRAGSRRRTGTHSPSQLASQLRSLHASKK</sequence>
<feature type="compositionally biased region" description="Gly residues" evidence="1">
    <location>
        <begin position="1"/>
        <end position="16"/>
    </location>
</feature>
<dbReference type="EMBL" id="HBIB01033858">
    <property type="protein sequence ID" value="CAE0259702.1"/>
    <property type="molecule type" value="Transcribed_RNA"/>
</dbReference>
<feature type="compositionally biased region" description="Low complexity" evidence="1">
    <location>
        <begin position="398"/>
        <end position="412"/>
    </location>
</feature>
<evidence type="ECO:0000313" key="2">
    <source>
        <dbReference type="EMBL" id="CAE0259702.1"/>
    </source>
</evidence>
<evidence type="ECO:0000256" key="1">
    <source>
        <dbReference type="SAM" id="MobiDB-lite"/>
    </source>
</evidence>
<feature type="region of interest" description="Disordered" evidence="1">
    <location>
        <begin position="104"/>
        <end position="127"/>
    </location>
</feature>
<proteinExistence type="predicted"/>
<reference evidence="2" key="1">
    <citation type="submission" date="2021-01" db="EMBL/GenBank/DDBJ databases">
        <authorList>
            <person name="Corre E."/>
            <person name="Pelletier E."/>
            <person name="Niang G."/>
            <person name="Scheremetjew M."/>
            <person name="Finn R."/>
            <person name="Kale V."/>
            <person name="Holt S."/>
            <person name="Cochrane G."/>
            <person name="Meng A."/>
            <person name="Brown T."/>
            <person name="Cohen L."/>
        </authorList>
    </citation>
    <scope>NUCLEOTIDE SEQUENCE</scope>
    <source>
        <strain evidence="2">NIES-2562</strain>
    </source>
</reference>
<feature type="compositionally biased region" description="Low complexity" evidence="1">
    <location>
        <begin position="451"/>
        <end position="462"/>
    </location>
</feature>
<feature type="region of interest" description="Disordered" evidence="1">
    <location>
        <begin position="393"/>
        <end position="489"/>
    </location>
</feature>
<organism evidence="2">
    <name type="scientific">Palpitomonas bilix</name>
    <dbReference type="NCBI Taxonomy" id="652834"/>
    <lineage>
        <taxon>Eukaryota</taxon>
        <taxon>Eukaryota incertae sedis</taxon>
    </lineage>
</organism>
<feature type="compositionally biased region" description="Acidic residues" evidence="1">
    <location>
        <begin position="234"/>
        <end position="253"/>
    </location>
</feature>
<feature type="compositionally biased region" description="Polar residues" evidence="1">
    <location>
        <begin position="418"/>
        <end position="450"/>
    </location>
</feature>